<protein>
    <submittedName>
        <fullName evidence="2">FRG domain-containing protein</fullName>
    </submittedName>
</protein>
<comment type="caution">
    <text evidence="2">The sequence shown here is derived from an EMBL/GenBank/DDBJ whole genome shotgun (WGS) entry which is preliminary data.</text>
</comment>
<sequence length="257" mass="29647">MLVNAEEKDPSVKNNIVNIICSSWSEFKDRVISDQYSDRLFRKGKYLFRGQGSDSWALSTSFDRWYEGKKSEKNESADRLLSEFKLECEFEEMPESLRRDNMAMLGLAQHHGLPTRLLDWSESPYVAAFFAFSGHVRQGINLEKYVAVWVLDSESKVWSEEHGCALVKVPALWNQRIRNQFGRFTYLRTADDTLENYVAHFEHEEVVLKKYCIPVRDLLPAMSELDAMGLTHARIYPGLEGNARAAEVRVTLRRLGA</sequence>
<name>A0ABX2KLL6_9PROT</name>
<gene>
    <name evidence="2" type="ORF">GBZ48_30500</name>
</gene>
<dbReference type="EMBL" id="WHOS01000066">
    <property type="protein sequence ID" value="NUB03553.1"/>
    <property type="molecule type" value="Genomic_DNA"/>
</dbReference>
<evidence type="ECO:0000313" key="2">
    <source>
        <dbReference type="EMBL" id="NUB03553.1"/>
    </source>
</evidence>
<dbReference type="Proteomes" id="UP000605086">
    <property type="component" value="Unassembled WGS sequence"/>
</dbReference>
<dbReference type="SMART" id="SM00901">
    <property type="entry name" value="FRG"/>
    <property type="match status" value="1"/>
</dbReference>
<proteinExistence type="predicted"/>
<evidence type="ECO:0000259" key="1">
    <source>
        <dbReference type="SMART" id="SM00901"/>
    </source>
</evidence>
<reference evidence="2 3" key="1">
    <citation type="submission" date="2019-10" db="EMBL/GenBank/DDBJ databases">
        <title>Genome sequence of Azospirillum melinis.</title>
        <authorList>
            <person name="Ambrosini A."/>
            <person name="Sant'Anna F.H."/>
            <person name="Cassan F.D."/>
            <person name="Souza E.M."/>
            <person name="Passaglia L.M.P."/>
        </authorList>
    </citation>
    <scope>NUCLEOTIDE SEQUENCE [LARGE SCALE GENOMIC DNA]</scope>
    <source>
        <strain evidence="2 3">TMCY0552</strain>
    </source>
</reference>
<dbReference type="RefSeq" id="WP_174474446.1">
    <property type="nucleotide sequence ID" value="NZ_JAGINN010000022.1"/>
</dbReference>
<feature type="domain" description="FRG" evidence="1">
    <location>
        <begin position="42"/>
        <end position="138"/>
    </location>
</feature>
<dbReference type="Pfam" id="PF08867">
    <property type="entry name" value="FRG"/>
    <property type="match status" value="1"/>
</dbReference>
<accession>A0ABX2KLL6</accession>
<evidence type="ECO:0000313" key="3">
    <source>
        <dbReference type="Proteomes" id="UP000605086"/>
    </source>
</evidence>
<dbReference type="InterPro" id="IPR014966">
    <property type="entry name" value="FRG-dom"/>
</dbReference>
<keyword evidence="3" id="KW-1185">Reference proteome</keyword>
<organism evidence="2 3">
    <name type="scientific">Azospirillum melinis</name>
    <dbReference type="NCBI Taxonomy" id="328839"/>
    <lineage>
        <taxon>Bacteria</taxon>
        <taxon>Pseudomonadati</taxon>
        <taxon>Pseudomonadota</taxon>
        <taxon>Alphaproteobacteria</taxon>
        <taxon>Rhodospirillales</taxon>
        <taxon>Azospirillaceae</taxon>
        <taxon>Azospirillum</taxon>
    </lineage>
</organism>